<accession>I0I4V7</accession>
<dbReference type="EMBL" id="AP012337">
    <property type="protein sequence ID" value="BAM00295.1"/>
    <property type="molecule type" value="Genomic_DNA"/>
</dbReference>
<dbReference type="Proteomes" id="UP000007880">
    <property type="component" value="Chromosome"/>
</dbReference>
<proteinExistence type="predicted"/>
<dbReference type="SUPFAM" id="SSF51658">
    <property type="entry name" value="Xylose isomerase-like"/>
    <property type="match status" value="1"/>
</dbReference>
<reference evidence="2 3" key="1">
    <citation type="submission" date="2012-02" db="EMBL/GenBank/DDBJ databases">
        <title>Complete genome sequence of Caldilinea aerophila DSM 14535 (= NBRC 102666).</title>
        <authorList>
            <person name="Oguchi A."/>
            <person name="Hosoyama A."/>
            <person name="Sekine M."/>
            <person name="Fukai R."/>
            <person name="Kato Y."/>
            <person name="Nakamura S."/>
            <person name="Hanada S."/>
            <person name="Yamazaki S."/>
            <person name="Fujita N."/>
        </authorList>
    </citation>
    <scope>NUCLEOTIDE SEQUENCE [LARGE SCALE GENOMIC DNA]</scope>
    <source>
        <strain evidence="3">DSM 14535 / JCM 11387 / NBRC 104270 / STL-6-O1</strain>
    </source>
</reference>
<keyword evidence="3" id="KW-1185">Reference proteome</keyword>
<dbReference type="Gene3D" id="3.20.20.150">
    <property type="entry name" value="Divalent-metal-dependent TIM barrel enzymes"/>
    <property type="match status" value="1"/>
</dbReference>
<evidence type="ECO:0000259" key="1">
    <source>
        <dbReference type="Pfam" id="PF01261"/>
    </source>
</evidence>
<dbReference type="InterPro" id="IPR036237">
    <property type="entry name" value="Xyl_isomerase-like_sf"/>
</dbReference>
<gene>
    <name evidence="2" type="ordered locus">CLDAP_22550</name>
</gene>
<dbReference type="PANTHER" id="PTHR12110">
    <property type="entry name" value="HYDROXYPYRUVATE ISOMERASE"/>
    <property type="match status" value="1"/>
</dbReference>
<dbReference type="Pfam" id="PF01261">
    <property type="entry name" value="AP_endonuc_2"/>
    <property type="match status" value="1"/>
</dbReference>
<dbReference type="KEGG" id="cap:CLDAP_22550"/>
<evidence type="ECO:0000313" key="2">
    <source>
        <dbReference type="EMBL" id="BAM00295.1"/>
    </source>
</evidence>
<dbReference type="InterPro" id="IPR050312">
    <property type="entry name" value="IolE/XylAMocC-like"/>
</dbReference>
<dbReference type="InterPro" id="IPR013022">
    <property type="entry name" value="Xyl_isomerase-like_TIM-brl"/>
</dbReference>
<dbReference type="HOGENOM" id="CLU_050006_8_2_0"/>
<feature type="domain" description="Xylose isomerase-like TIM barrel" evidence="1">
    <location>
        <begin position="23"/>
        <end position="277"/>
    </location>
</feature>
<dbReference type="eggNOG" id="COG1082">
    <property type="taxonomic scope" value="Bacteria"/>
</dbReference>
<evidence type="ECO:0000313" key="3">
    <source>
        <dbReference type="Proteomes" id="UP000007880"/>
    </source>
</evidence>
<dbReference type="AlphaFoldDB" id="I0I4V7"/>
<dbReference type="OrthoDB" id="9786584at2"/>
<dbReference type="STRING" id="926550.CLDAP_22550"/>
<protein>
    <recommendedName>
        <fullName evidence="1">Xylose isomerase-like TIM barrel domain-containing protein</fullName>
    </recommendedName>
</protein>
<sequence>MKYGAHCYIFTDRWSDDMLPILDRMKALGLDVAELSVGDDVIFTPALTRRRAEALGLTLVIGPGGAWPLSADLSSDEPEERRTGLAWHCRQVDLAAELGAVAYAGALYGHPGVVKRRRPPADEYPRTAEGLHKLAEYAVQCNVKIVLEPMSHFRTHLVNTAAQLMRLIDLADHANLYALFDTYHLITEERDYAAALRTLAPRLWCVHACENDRGAPGGGLVPWDDVFDTLHEIGFNGPLTMEAYNSSIDDFAYQRGMFHNVCPDGDEFVRKGLAFLKSHVERRWK</sequence>
<dbReference type="RefSeq" id="WP_014433529.1">
    <property type="nucleotide sequence ID" value="NC_017079.1"/>
</dbReference>
<name>I0I4V7_CALAS</name>
<organism evidence="2 3">
    <name type="scientific">Caldilinea aerophila (strain DSM 14535 / JCM 11387 / NBRC 104270 / STL-6-O1)</name>
    <dbReference type="NCBI Taxonomy" id="926550"/>
    <lineage>
        <taxon>Bacteria</taxon>
        <taxon>Bacillati</taxon>
        <taxon>Chloroflexota</taxon>
        <taxon>Caldilineae</taxon>
        <taxon>Caldilineales</taxon>
        <taxon>Caldilineaceae</taxon>
        <taxon>Caldilinea</taxon>
    </lineage>
</organism>